<organism evidence="1 2">
    <name type="scientific">Leptothoe spongobia TAU-MAC 1115</name>
    <dbReference type="NCBI Taxonomy" id="1967444"/>
    <lineage>
        <taxon>Bacteria</taxon>
        <taxon>Bacillati</taxon>
        <taxon>Cyanobacteriota</taxon>
        <taxon>Cyanophyceae</taxon>
        <taxon>Nodosilineales</taxon>
        <taxon>Cymatolegaceae</taxon>
        <taxon>Leptothoe</taxon>
        <taxon>Leptothoe spongobia</taxon>
    </lineage>
</organism>
<comment type="caution">
    <text evidence="1">The sequence shown here is derived from an EMBL/GenBank/DDBJ whole genome shotgun (WGS) entry which is preliminary data.</text>
</comment>
<reference evidence="1" key="1">
    <citation type="submission" date="2020-11" db="EMBL/GenBank/DDBJ databases">
        <authorList>
            <person name="Konstantinou D."/>
            <person name="Gkelis S."/>
            <person name="Popin R."/>
            <person name="Fewer D."/>
            <person name="Sivonen K."/>
        </authorList>
    </citation>
    <scope>NUCLEOTIDE SEQUENCE</scope>
    <source>
        <strain evidence="1">TAU-MAC 1115</strain>
    </source>
</reference>
<protein>
    <submittedName>
        <fullName evidence="1">Uncharacterized protein</fullName>
    </submittedName>
</protein>
<dbReference type="AlphaFoldDB" id="A0A947DD33"/>
<dbReference type="EMBL" id="JADOES010000006">
    <property type="protein sequence ID" value="MBT9314732.1"/>
    <property type="molecule type" value="Genomic_DNA"/>
</dbReference>
<keyword evidence="2" id="KW-1185">Reference proteome</keyword>
<evidence type="ECO:0000313" key="2">
    <source>
        <dbReference type="Proteomes" id="UP000717364"/>
    </source>
</evidence>
<sequence length="306" mass="33780">MYCYSAYQLCLHSEIPLSGLPNAKGEPDVIIRLKDSKEQPNPDTINSTQDIFGRLAEIGKFRISDGKLITITPFEGVTHEMISPNILGGCMSVILRQRGFLVLHASSVAIQGKVVAFLGHSGWGKSTLAAALHTHGHSVITDDVLAISLENVESPNVVPSFPQCKLSPQAAEALGKDPASLESLYAHSSKRAYHLKTGFQQKQLPLQSIYLLSKGDSHSITPLSFKDAFVYLVSHTRAMDVLRDNQSMQVHFQQCTQLLKQVSYHRFTRKPGLEELPDLVRMVEKHVKEVSVEKSGVNLPCNLVKN</sequence>
<dbReference type="SUPFAM" id="SSF53795">
    <property type="entry name" value="PEP carboxykinase-like"/>
    <property type="match status" value="1"/>
</dbReference>
<name>A0A947DD33_9CYAN</name>
<proteinExistence type="predicted"/>
<dbReference type="InterPro" id="IPR027417">
    <property type="entry name" value="P-loop_NTPase"/>
</dbReference>
<dbReference type="Proteomes" id="UP000717364">
    <property type="component" value="Unassembled WGS sequence"/>
</dbReference>
<evidence type="ECO:0000313" key="1">
    <source>
        <dbReference type="EMBL" id="MBT9314732.1"/>
    </source>
</evidence>
<dbReference type="Gene3D" id="3.40.50.300">
    <property type="entry name" value="P-loop containing nucleotide triphosphate hydrolases"/>
    <property type="match status" value="1"/>
</dbReference>
<dbReference type="RefSeq" id="WP_215607806.1">
    <property type="nucleotide sequence ID" value="NZ_JADOES010000006.1"/>
</dbReference>
<gene>
    <name evidence="1" type="ORF">IXB50_04770</name>
</gene>
<reference evidence="1" key="2">
    <citation type="journal article" date="2021" name="Mar. Drugs">
        <title>Genome Reduction and Secondary Metabolism of the Marine Sponge-Associated Cyanobacterium Leptothoe.</title>
        <authorList>
            <person name="Konstantinou D."/>
            <person name="Popin R.V."/>
            <person name="Fewer D.P."/>
            <person name="Sivonen K."/>
            <person name="Gkelis S."/>
        </authorList>
    </citation>
    <scope>NUCLEOTIDE SEQUENCE</scope>
    <source>
        <strain evidence="1">TAU-MAC 1115</strain>
    </source>
</reference>
<accession>A0A947DD33</accession>